<reference evidence="2 3" key="1">
    <citation type="submission" date="2018-09" db="EMBL/GenBank/DDBJ databases">
        <authorList>
            <person name="Zhu H."/>
        </authorList>
    </citation>
    <scope>NUCLEOTIDE SEQUENCE [LARGE SCALE GENOMIC DNA]</scope>
    <source>
        <strain evidence="2 3">K2W22B-5</strain>
    </source>
</reference>
<keyword evidence="3" id="KW-1185">Reference proteome</keyword>
<evidence type="ECO:0000313" key="2">
    <source>
        <dbReference type="EMBL" id="RJF79355.1"/>
    </source>
</evidence>
<evidence type="ECO:0000256" key="1">
    <source>
        <dbReference type="SAM" id="MobiDB-lite"/>
    </source>
</evidence>
<comment type="caution">
    <text evidence="2">The sequence shown here is derived from an EMBL/GenBank/DDBJ whole genome shotgun (WGS) entry which is preliminary data.</text>
</comment>
<dbReference type="RefSeq" id="WP_119832814.1">
    <property type="nucleotide sequence ID" value="NZ_QYUL01000003.1"/>
</dbReference>
<feature type="region of interest" description="Disordered" evidence="1">
    <location>
        <begin position="163"/>
        <end position="203"/>
    </location>
</feature>
<gene>
    <name evidence="2" type="ORF">D3877_21470</name>
</gene>
<proteinExistence type="predicted"/>
<evidence type="ECO:0000313" key="3">
    <source>
        <dbReference type="Proteomes" id="UP000283458"/>
    </source>
</evidence>
<dbReference type="AlphaFoldDB" id="A0A418VS92"/>
<name>A0A418VS92_9PROT</name>
<dbReference type="OrthoDB" id="7307795at2"/>
<dbReference type="EMBL" id="QYUL01000003">
    <property type="protein sequence ID" value="RJF79355.1"/>
    <property type="molecule type" value="Genomic_DNA"/>
</dbReference>
<accession>A0A418VS92</accession>
<dbReference type="Proteomes" id="UP000283458">
    <property type="component" value="Unassembled WGS sequence"/>
</dbReference>
<protein>
    <submittedName>
        <fullName evidence="2">Uncharacterized protein</fullName>
    </submittedName>
</protein>
<organism evidence="2 3">
    <name type="scientific">Azospirillum cavernae</name>
    <dbReference type="NCBI Taxonomy" id="2320860"/>
    <lineage>
        <taxon>Bacteria</taxon>
        <taxon>Pseudomonadati</taxon>
        <taxon>Pseudomonadota</taxon>
        <taxon>Alphaproteobacteria</taxon>
        <taxon>Rhodospirillales</taxon>
        <taxon>Azospirillaceae</taxon>
        <taxon>Azospirillum</taxon>
    </lineage>
</organism>
<feature type="compositionally biased region" description="Low complexity" evidence="1">
    <location>
        <begin position="98"/>
        <end position="118"/>
    </location>
</feature>
<sequence>MEIRSVSNAAVNRPTASSIAEAGVNATASLDSSAGDASGDKKSSSAVAGGYISPYINYDQGARVAVLLFRDVETGATQDQIPSRRVVEEYRRTASRLGASSEQSGGQGSTNSSATSAKSAAAAGTTSTTGATSGGAESSASLGVSFASFGATSTATSSAASSFAATSSSPSSGGGVGASTTPVAISGGGGGNSYSGGLVSVTV</sequence>
<feature type="region of interest" description="Disordered" evidence="1">
    <location>
        <begin position="77"/>
        <end position="118"/>
    </location>
</feature>